<comment type="caution">
    <text evidence="1">The sequence shown here is derived from an EMBL/GenBank/DDBJ whole genome shotgun (WGS) entry which is preliminary data.</text>
</comment>
<dbReference type="EMBL" id="CM045772">
    <property type="protein sequence ID" value="KAI7985807.1"/>
    <property type="molecule type" value="Genomic_DNA"/>
</dbReference>
<evidence type="ECO:0000313" key="2">
    <source>
        <dbReference type="Proteomes" id="UP001060215"/>
    </source>
</evidence>
<gene>
    <name evidence="1" type="ORF">LOK49_LG14G00131</name>
</gene>
<proteinExistence type="predicted"/>
<sequence>MLPPRTSSRVTVVLEIRDDSVVDDGACSEVYFELVIKWCSWLWLDLWSGLEECLSASLVCIQNLQRWLAQRRLIQNLHCREKFGFVEVDHENIWWLFLVCATEGSFSSGLFEFLGMQYTQQSY</sequence>
<name>A0ACC0FBS9_9ERIC</name>
<evidence type="ECO:0000313" key="1">
    <source>
        <dbReference type="EMBL" id="KAI7985807.1"/>
    </source>
</evidence>
<keyword evidence="2" id="KW-1185">Reference proteome</keyword>
<dbReference type="Proteomes" id="UP001060215">
    <property type="component" value="Chromosome 15"/>
</dbReference>
<organism evidence="1 2">
    <name type="scientific">Camellia lanceoleosa</name>
    <dbReference type="NCBI Taxonomy" id="1840588"/>
    <lineage>
        <taxon>Eukaryota</taxon>
        <taxon>Viridiplantae</taxon>
        <taxon>Streptophyta</taxon>
        <taxon>Embryophyta</taxon>
        <taxon>Tracheophyta</taxon>
        <taxon>Spermatophyta</taxon>
        <taxon>Magnoliopsida</taxon>
        <taxon>eudicotyledons</taxon>
        <taxon>Gunneridae</taxon>
        <taxon>Pentapetalae</taxon>
        <taxon>asterids</taxon>
        <taxon>Ericales</taxon>
        <taxon>Theaceae</taxon>
        <taxon>Camellia</taxon>
    </lineage>
</organism>
<accession>A0ACC0FBS9</accession>
<protein>
    <submittedName>
        <fullName evidence="1">Uncharacterized protein</fullName>
    </submittedName>
</protein>
<reference evidence="1 2" key="1">
    <citation type="journal article" date="2022" name="Plant J.">
        <title>Chromosome-level genome of Camellia lanceoleosa provides a valuable resource for understanding genome evolution and self-incompatibility.</title>
        <authorList>
            <person name="Gong W."/>
            <person name="Xiao S."/>
            <person name="Wang L."/>
            <person name="Liao Z."/>
            <person name="Chang Y."/>
            <person name="Mo W."/>
            <person name="Hu G."/>
            <person name="Li W."/>
            <person name="Zhao G."/>
            <person name="Zhu H."/>
            <person name="Hu X."/>
            <person name="Ji K."/>
            <person name="Xiang X."/>
            <person name="Song Q."/>
            <person name="Yuan D."/>
            <person name="Jin S."/>
            <person name="Zhang L."/>
        </authorList>
    </citation>
    <scope>NUCLEOTIDE SEQUENCE [LARGE SCALE GENOMIC DNA]</scope>
    <source>
        <strain evidence="1">SQ_2022a</strain>
    </source>
</reference>